<reference evidence="3 4" key="1">
    <citation type="submission" date="2021-01" db="EMBL/GenBank/DDBJ databases">
        <title>Cercospora kikuchii MAFF 305040 whole genome shotgun sequence.</title>
        <authorList>
            <person name="Kashiwa T."/>
            <person name="Suzuki T."/>
        </authorList>
    </citation>
    <scope>NUCLEOTIDE SEQUENCE [LARGE SCALE GENOMIC DNA]</scope>
    <source>
        <strain evidence="3 4">MAFF 305040</strain>
    </source>
</reference>
<feature type="region of interest" description="Disordered" evidence="2">
    <location>
        <begin position="247"/>
        <end position="407"/>
    </location>
</feature>
<evidence type="ECO:0000313" key="4">
    <source>
        <dbReference type="Proteomes" id="UP000825890"/>
    </source>
</evidence>
<accession>A0A9P3CJN0</accession>
<evidence type="ECO:0000256" key="2">
    <source>
        <dbReference type="SAM" id="MobiDB-lite"/>
    </source>
</evidence>
<keyword evidence="4" id="KW-1185">Reference proteome</keyword>
<organism evidence="3 4">
    <name type="scientific">Cercospora kikuchii</name>
    <dbReference type="NCBI Taxonomy" id="84275"/>
    <lineage>
        <taxon>Eukaryota</taxon>
        <taxon>Fungi</taxon>
        <taxon>Dikarya</taxon>
        <taxon>Ascomycota</taxon>
        <taxon>Pezizomycotina</taxon>
        <taxon>Dothideomycetes</taxon>
        <taxon>Dothideomycetidae</taxon>
        <taxon>Mycosphaerellales</taxon>
        <taxon>Mycosphaerellaceae</taxon>
        <taxon>Cercospora</taxon>
    </lineage>
</organism>
<name>A0A9P3CJN0_9PEZI</name>
<dbReference type="OrthoDB" id="3647228at2759"/>
<feature type="compositionally biased region" description="Basic residues" evidence="2">
    <location>
        <begin position="356"/>
        <end position="371"/>
    </location>
</feature>
<feature type="compositionally biased region" description="Basic and acidic residues" evidence="2">
    <location>
        <begin position="393"/>
        <end position="402"/>
    </location>
</feature>
<feature type="region of interest" description="Disordered" evidence="2">
    <location>
        <begin position="488"/>
        <end position="528"/>
    </location>
</feature>
<dbReference type="RefSeq" id="XP_044658448.1">
    <property type="nucleotide sequence ID" value="XM_044802513.1"/>
</dbReference>
<feature type="compositionally biased region" description="Basic and acidic residues" evidence="2">
    <location>
        <begin position="318"/>
        <end position="336"/>
    </location>
</feature>
<feature type="region of interest" description="Disordered" evidence="2">
    <location>
        <begin position="432"/>
        <end position="453"/>
    </location>
</feature>
<dbReference type="EMBL" id="BOLY01000004">
    <property type="protein sequence ID" value="GIZ43961.1"/>
    <property type="molecule type" value="Genomic_DNA"/>
</dbReference>
<comment type="caution">
    <text evidence="3">The sequence shown here is derived from an EMBL/GenBank/DDBJ whole genome shotgun (WGS) entry which is preliminary data.</text>
</comment>
<evidence type="ECO:0000313" key="3">
    <source>
        <dbReference type="EMBL" id="GIZ43961.1"/>
    </source>
</evidence>
<proteinExistence type="predicted"/>
<feature type="coiled-coil region" evidence="1">
    <location>
        <begin position="99"/>
        <end position="215"/>
    </location>
</feature>
<feature type="compositionally biased region" description="Basic and acidic residues" evidence="2">
    <location>
        <begin position="262"/>
        <end position="276"/>
    </location>
</feature>
<feature type="compositionally biased region" description="Low complexity" evidence="2">
    <location>
        <begin position="307"/>
        <end position="317"/>
    </location>
</feature>
<evidence type="ECO:0000256" key="1">
    <source>
        <dbReference type="SAM" id="Coils"/>
    </source>
</evidence>
<dbReference type="AlphaFoldDB" id="A0A9P3CJN0"/>
<dbReference type="Proteomes" id="UP000825890">
    <property type="component" value="Unassembled WGS sequence"/>
</dbReference>
<dbReference type="GeneID" id="68292745"/>
<gene>
    <name evidence="3" type="ORF">CKM354_000717000</name>
</gene>
<keyword evidence="1" id="KW-0175">Coiled coil</keyword>
<protein>
    <submittedName>
        <fullName evidence="3">Uncharacterized protein</fullName>
    </submittedName>
</protein>
<sequence length="528" mass="59135">MAPKMQPPSEPTSLLWAHQIKREHGHISDRLAQLEAAIGRLEAQATVDRDREAEVTALSQQLHAYTEDNSKKNDKAVDEAVQQVRKDVSEQFEDVKGRLEAIINKLDAVDRDAEDAAAKKKDEFNREVDMLKRVKRVEEEIDQYRNSLTAIGKQLDEQCVQMVQEQIKKLLQEARNAGDDREKVKENLEMIEDALVALKEEKEKILAEVQETTAALHKTASEATTASIMSMDNARDALLKAASISSATTVEGQPKKARGKPKAADDADDAKSDSAKVSHFTQAAGVSKKSATNAWVQDRISCRSDSPVEPVRGVPPEVRTKEEDRALMKRLKDLKRLLPSVGPFEPGEKEAQSAKVTKRKRVAKPKTASRKRVADKATEPQTQSLRDSATPKPAEDPEFEKRVTRRGRGWVEVVEDVADNPLLSRRNELATIAEEEEPAEPARRTLRRRKIEQNDNTQARAVFASVAAPTKSKKRKANADLIDETIDVDAPRATRRSVPPKKLTAEPTEEDRPVKRKRTIKQKDDFPF</sequence>